<keyword evidence="5" id="KW-0653">Protein transport</keyword>
<dbReference type="GO" id="GO:0005635">
    <property type="term" value="C:nuclear envelope"/>
    <property type="evidence" value="ECO:0007669"/>
    <property type="project" value="TreeGrafter"/>
</dbReference>
<reference evidence="8 9" key="1">
    <citation type="journal article" date="2009" name="Nature">
        <title>Evolution of pathogenicity and sexual reproduction in eight Candida genomes.</title>
        <authorList>
            <person name="Butler G."/>
            <person name="Rasmussen M.D."/>
            <person name="Lin M.F."/>
            <person name="Santos M.A."/>
            <person name="Sakthikumar S."/>
            <person name="Munro C.A."/>
            <person name="Rheinbay E."/>
            <person name="Grabherr M."/>
            <person name="Forche A."/>
            <person name="Reedy J.L."/>
            <person name="Agrafioti I."/>
            <person name="Arnaud M.B."/>
            <person name="Bates S."/>
            <person name="Brown A.J."/>
            <person name="Brunke S."/>
            <person name="Costanzo M.C."/>
            <person name="Fitzpatrick D.A."/>
            <person name="de Groot P.W."/>
            <person name="Harris D."/>
            <person name="Hoyer L.L."/>
            <person name="Hube B."/>
            <person name="Klis F.M."/>
            <person name="Kodira C."/>
            <person name="Lennard N."/>
            <person name="Logue M.E."/>
            <person name="Martin R."/>
            <person name="Neiman A.M."/>
            <person name="Nikolaou E."/>
            <person name="Quail M.A."/>
            <person name="Quinn J."/>
            <person name="Santos M.C."/>
            <person name="Schmitzberger F.F."/>
            <person name="Sherlock G."/>
            <person name="Shah P."/>
            <person name="Silverstein K.A."/>
            <person name="Skrzypek M.S."/>
            <person name="Soll D."/>
            <person name="Staggs R."/>
            <person name="Stansfield I."/>
            <person name="Stumpf M.P."/>
            <person name="Sudbery P.E."/>
            <person name="Srikantha T."/>
            <person name="Zeng Q."/>
            <person name="Berman J."/>
            <person name="Berriman M."/>
            <person name="Heitman J."/>
            <person name="Gow N.A."/>
            <person name="Lorenz M.C."/>
            <person name="Birren B.W."/>
            <person name="Kellis M."/>
            <person name="Cuomo C.A."/>
        </authorList>
    </citation>
    <scope>NUCLEOTIDE SEQUENCE [LARGE SCALE GENOMIC DNA]</scope>
    <source>
        <strain evidence="9">ATCC 11503 / BCRC 21390 / CBS 2605 / JCM 1781 / NBRC 1676 / NRRL YB-4239</strain>
    </source>
</reference>
<dbReference type="GO" id="GO:0061608">
    <property type="term" value="F:nuclear import signal receptor activity"/>
    <property type="evidence" value="ECO:0007669"/>
    <property type="project" value="EnsemblFungi"/>
</dbReference>
<organism evidence="8 9">
    <name type="scientific">Lodderomyces elongisporus (strain ATCC 11503 / CBS 2605 / JCM 1781 / NBRC 1676 / NRRL YB-4239)</name>
    <name type="common">Yeast</name>
    <name type="synonym">Saccharomyces elongisporus</name>
    <dbReference type="NCBI Taxonomy" id="379508"/>
    <lineage>
        <taxon>Eukaryota</taxon>
        <taxon>Fungi</taxon>
        <taxon>Dikarya</taxon>
        <taxon>Ascomycota</taxon>
        <taxon>Saccharomycotina</taxon>
        <taxon>Pichiomycetes</taxon>
        <taxon>Debaryomycetaceae</taxon>
        <taxon>Candida/Lodderomyces clade</taxon>
        <taxon>Lodderomyces</taxon>
    </lineage>
</organism>
<accession>A5E3T6</accession>
<dbReference type="GeneID" id="5231746"/>
<feature type="domain" description="Importin N-terminal" evidence="7">
    <location>
        <begin position="24"/>
        <end position="97"/>
    </location>
</feature>
<keyword evidence="3" id="KW-0813">Transport</keyword>
<evidence type="ECO:0000259" key="7">
    <source>
        <dbReference type="PROSITE" id="PS50166"/>
    </source>
</evidence>
<keyword evidence="9" id="KW-1185">Reference proteome</keyword>
<evidence type="ECO:0000256" key="4">
    <source>
        <dbReference type="ARBA" id="ARBA00022490"/>
    </source>
</evidence>
<evidence type="ECO:0000256" key="6">
    <source>
        <dbReference type="ARBA" id="ARBA00023242"/>
    </source>
</evidence>
<dbReference type="InterPro" id="IPR001494">
    <property type="entry name" value="Importin-beta_N"/>
</dbReference>
<keyword evidence="6" id="KW-0539">Nucleus</keyword>
<dbReference type="OrthoDB" id="760868at2759"/>
<dbReference type="PROSITE" id="PS50166">
    <property type="entry name" value="IMPORTIN_B_NT"/>
    <property type="match status" value="1"/>
</dbReference>
<sequence length="734" mass="83771">MDANLLLKCFAETLQADVTSRTAAEKQLKEISVQPGFLGACLDILETQETPAHVKKAAAVYFKNRVVRYWASKDTNLRVDEGEKPVVKDRIVPVLLVVDHSTRQQILPAFRLLVSLEFDNWSKLLEQTGQLLQELEKSEDYLYTAILCLVEITRKFKWADNQSRSNKLDPILEQTFPFLLSIGKSLLSQHENGVELTETKAEILKLILKSYRFVTYYEIPNMLRERDQLLQWGEFHASVISMKPPAYAANTDVSEQEKSLLQVAKCYKWSVANILRLFIRYGSQNSLSRKIAYPEFLNVFINEFMPHFFNHILKVVEEFCQGVRWIGLTELYQLLEFLSHCISEMPTWKLIKPHFEILMHHFIYPVICPSDHLLETFEDDPQEYINLCFDTCGDYDNERYAALGFVTTSLLKHAKFCLPPITLMIQQELTNVQNDDSLESAKKKDGLMRILGSISGYLVDDDSIAPLLTTLVVPNFKTAHEFLKARTIEVCSQFADVQFAPDVLAVITHGILNNFDGDVSLPVRFNSALSIQAFITNEDSKNALSQTILPVMSKLLELSNEIDNDAISIIMQECVESFSEQLQPFGVDLMSKLVHQFLKLAIEINEASKVEVDDFDANYEDQGDKAMAALGFLNTMITVLLSFENSHEICVKLEEICAPAIDYVLVNQMDDFFAEIGELIENATFLLRAITPIMWKNFKLLYDIFEQGSGLLYVEELLPCLTNYMIYGKSTVIE</sequence>
<dbReference type="Proteomes" id="UP000001996">
    <property type="component" value="Unassembled WGS sequence"/>
</dbReference>
<dbReference type="KEGG" id="lel:PVL30_003999"/>
<dbReference type="eggNOG" id="KOG1991">
    <property type="taxonomic scope" value="Eukaryota"/>
</dbReference>
<dbReference type="Pfam" id="PF03810">
    <property type="entry name" value="IBN_N"/>
    <property type="match status" value="1"/>
</dbReference>
<dbReference type="OMA" id="KNFEYRS"/>
<dbReference type="VEuPathDB" id="FungiDB:LELG_04274"/>
<evidence type="ECO:0000256" key="3">
    <source>
        <dbReference type="ARBA" id="ARBA00022448"/>
    </source>
</evidence>
<dbReference type="FunCoup" id="A5E3T6">
    <property type="interactions" value="1299"/>
</dbReference>
<evidence type="ECO:0000256" key="2">
    <source>
        <dbReference type="ARBA" id="ARBA00004496"/>
    </source>
</evidence>
<dbReference type="SMART" id="SM00913">
    <property type="entry name" value="IBN_N"/>
    <property type="match status" value="1"/>
</dbReference>
<dbReference type="InParanoid" id="A5E3T6"/>
<keyword evidence="4" id="KW-0963">Cytoplasm</keyword>
<proteinExistence type="predicted"/>
<dbReference type="PANTHER" id="PTHR10997">
    <property type="entry name" value="IMPORTIN-7, 8, 11"/>
    <property type="match status" value="1"/>
</dbReference>
<evidence type="ECO:0000313" key="9">
    <source>
        <dbReference type="Proteomes" id="UP000001996"/>
    </source>
</evidence>
<comment type="subcellular location">
    <subcellularLocation>
        <location evidence="2">Cytoplasm</location>
    </subcellularLocation>
    <subcellularLocation>
        <location evidence="1">Nucleus</location>
    </subcellularLocation>
</comment>
<dbReference type="SUPFAM" id="SSF48371">
    <property type="entry name" value="ARM repeat"/>
    <property type="match status" value="1"/>
</dbReference>
<dbReference type="InterPro" id="IPR011989">
    <property type="entry name" value="ARM-like"/>
</dbReference>
<dbReference type="InterPro" id="IPR016024">
    <property type="entry name" value="ARM-type_fold"/>
</dbReference>
<dbReference type="STRING" id="379508.A5E3T6"/>
<evidence type="ECO:0000313" key="8">
    <source>
        <dbReference type="EMBL" id="EDK46094.1"/>
    </source>
</evidence>
<gene>
    <name evidence="8" type="ORF">LELG_04274</name>
</gene>
<dbReference type="GO" id="GO:0005829">
    <property type="term" value="C:cytosol"/>
    <property type="evidence" value="ECO:0007669"/>
    <property type="project" value="TreeGrafter"/>
</dbReference>
<evidence type="ECO:0000256" key="1">
    <source>
        <dbReference type="ARBA" id="ARBA00004123"/>
    </source>
</evidence>
<protein>
    <recommendedName>
        <fullName evidence="7">Importin N-terminal domain-containing protein</fullName>
    </recommendedName>
</protein>
<dbReference type="HOGENOM" id="CLU_004196_0_0_1"/>
<dbReference type="EMBL" id="CH981529">
    <property type="protein sequence ID" value="EDK46094.1"/>
    <property type="molecule type" value="Genomic_DNA"/>
</dbReference>
<dbReference type="GO" id="GO:0006606">
    <property type="term" value="P:protein import into nucleus"/>
    <property type="evidence" value="ECO:0007669"/>
    <property type="project" value="EnsemblFungi"/>
</dbReference>
<evidence type="ECO:0000256" key="5">
    <source>
        <dbReference type="ARBA" id="ARBA00022927"/>
    </source>
</evidence>
<dbReference type="AlphaFoldDB" id="A5E3T6"/>
<dbReference type="Gene3D" id="1.25.10.10">
    <property type="entry name" value="Leucine-rich Repeat Variant"/>
    <property type="match status" value="1"/>
</dbReference>
<name>A5E3T6_LODEL</name>
<dbReference type="GO" id="GO:0031267">
    <property type="term" value="F:small GTPase binding"/>
    <property type="evidence" value="ECO:0007669"/>
    <property type="project" value="InterPro"/>
</dbReference>
<dbReference type="PANTHER" id="PTHR10997:SF18">
    <property type="entry name" value="D-IMPORTIN 7_RANBP7"/>
    <property type="match status" value="1"/>
</dbReference>